<name>A0ABD3V1Q8_SINWO</name>
<dbReference type="EMBL" id="JBJQND010000014">
    <property type="protein sequence ID" value="KAL3855591.1"/>
    <property type="molecule type" value="Genomic_DNA"/>
</dbReference>
<proteinExistence type="predicted"/>
<protein>
    <submittedName>
        <fullName evidence="1">Uncharacterized protein</fullName>
    </submittedName>
</protein>
<sequence length="70" mass="7734">MSMKMRVKEFDIDSLKIDVALRTKQILDGTKFETVCGTSAGAAGFFIWVTGMISEADQNYAATIHRTTKS</sequence>
<gene>
    <name evidence="1" type="ORF">ACJMK2_014798</name>
</gene>
<comment type="caution">
    <text evidence="1">The sequence shown here is derived from an EMBL/GenBank/DDBJ whole genome shotgun (WGS) entry which is preliminary data.</text>
</comment>
<accession>A0ABD3V1Q8</accession>
<organism evidence="1 2">
    <name type="scientific">Sinanodonta woodiana</name>
    <name type="common">Chinese pond mussel</name>
    <name type="synonym">Anodonta woodiana</name>
    <dbReference type="NCBI Taxonomy" id="1069815"/>
    <lineage>
        <taxon>Eukaryota</taxon>
        <taxon>Metazoa</taxon>
        <taxon>Spiralia</taxon>
        <taxon>Lophotrochozoa</taxon>
        <taxon>Mollusca</taxon>
        <taxon>Bivalvia</taxon>
        <taxon>Autobranchia</taxon>
        <taxon>Heteroconchia</taxon>
        <taxon>Palaeoheterodonta</taxon>
        <taxon>Unionida</taxon>
        <taxon>Unionoidea</taxon>
        <taxon>Unionidae</taxon>
        <taxon>Unioninae</taxon>
        <taxon>Sinanodonta</taxon>
    </lineage>
</organism>
<keyword evidence="2" id="KW-1185">Reference proteome</keyword>
<dbReference type="AlphaFoldDB" id="A0ABD3V1Q8"/>
<evidence type="ECO:0000313" key="1">
    <source>
        <dbReference type="EMBL" id="KAL3855591.1"/>
    </source>
</evidence>
<reference evidence="1 2" key="1">
    <citation type="submission" date="2024-11" db="EMBL/GenBank/DDBJ databases">
        <title>Chromosome-level genome assembly of the freshwater bivalve Anodonta woodiana.</title>
        <authorList>
            <person name="Chen X."/>
        </authorList>
    </citation>
    <scope>NUCLEOTIDE SEQUENCE [LARGE SCALE GENOMIC DNA]</scope>
    <source>
        <strain evidence="1">MN2024</strain>
        <tissue evidence="1">Gills</tissue>
    </source>
</reference>
<dbReference type="Proteomes" id="UP001634394">
    <property type="component" value="Unassembled WGS sequence"/>
</dbReference>
<evidence type="ECO:0000313" key="2">
    <source>
        <dbReference type="Proteomes" id="UP001634394"/>
    </source>
</evidence>